<evidence type="ECO:0008006" key="5">
    <source>
        <dbReference type="Google" id="ProtNLM"/>
    </source>
</evidence>
<evidence type="ECO:0000256" key="2">
    <source>
        <dbReference type="SAM" id="SignalP"/>
    </source>
</evidence>
<feature type="compositionally biased region" description="Basic and acidic residues" evidence="1">
    <location>
        <begin position="223"/>
        <end position="239"/>
    </location>
</feature>
<accession>A0A0M5LXS7</accession>
<dbReference type="RefSeq" id="WP_062007816.1">
    <property type="nucleotide sequence ID" value="NZ_CP012677.1"/>
</dbReference>
<reference evidence="4" key="1">
    <citation type="submission" date="2015-09" db="EMBL/GenBank/DDBJ databases">
        <title>Complete genome of Arthrobacter alpinus strain R3.8.</title>
        <authorList>
            <person name="See-Too W.S."/>
            <person name="Chan K.G."/>
        </authorList>
    </citation>
    <scope>NUCLEOTIDE SEQUENCE [LARGE SCALE GENOMIC DNA]</scope>
    <source>
        <strain evidence="4">R3.8</strain>
    </source>
</reference>
<dbReference type="EMBL" id="CP012677">
    <property type="protein sequence ID" value="ALE93224.1"/>
    <property type="molecule type" value="Genomic_DNA"/>
</dbReference>
<protein>
    <recommendedName>
        <fullName evidence="5">Lipoprotein</fullName>
    </recommendedName>
</protein>
<sequence>MKLRWRAASAALAAALLLGGLSACTSSPRTSYTTASGEEVAVDWKDFPAPSGNEPDQLLRAPVAEDIESVSAGILTDITAALTQEFGLAWATSGESSWHAGAGNGYGGVAMSTTYNSVSWASGTVPPSAEWARVVEIVNGFASARGLDKTGLESPETFVWFGTAYGDTQWVSVEIHDAALAPAGKAASNYAQIKQPPAAIFLSYGATALPRNDRPAFIKDLEPFAGLERPESTTSDKVRPPFRSA</sequence>
<evidence type="ECO:0000313" key="3">
    <source>
        <dbReference type="EMBL" id="ALE93224.1"/>
    </source>
</evidence>
<dbReference type="Proteomes" id="UP000062833">
    <property type="component" value="Chromosome"/>
</dbReference>
<dbReference type="KEGG" id="aaq:AOC05_14300"/>
<organism evidence="3 4">
    <name type="scientific">Arthrobacter alpinus</name>
    <dbReference type="NCBI Taxonomy" id="656366"/>
    <lineage>
        <taxon>Bacteria</taxon>
        <taxon>Bacillati</taxon>
        <taxon>Actinomycetota</taxon>
        <taxon>Actinomycetes</taxon>
        <taxon>Micrococcales</taxon>
        <taxon>Micrococcaceae</taxon>
        <taxon>Arthrobacter</taxon>
    </lineage>
</organism>
<feature type="region of interest" description="Disordered" evidence="1">
    <location>
        <begin position="223"/>
        <end position="245"/>
    </location>
</feature>
<keyword evidence="4" id="KW-1185">Reference proteome</keyword>
<keyword evidence="2" id="KW-0732">Signal</keyword>
<name>A0A0M5LXS7_9MICC</name>
<feature type="chain" id="PRO_5005805569" description="Lipoprotein" evidence="2">
    <location>
        <begin position="24"/>
        <end position="245"/>
    </location>
</feature>
<dbReference type="AlphaFoldDB" id="A0A0M5LXS7"/>
<dbReference type="OrthoDB" id="4928582at2"/>
<proteinExistence type="predicted"/>
<evidence type="ECO:0000313" key="4">
    <source>
        <dbReference type="Proteomes" id="UP000062833"/>
    </source>
</evidence>
<gene>
    <name evidence="3" type="ORF">AOC05_14300</name>
</gene>
<dbReference type="PROSITE" id="PS51257">
    <property type="entry name" value="PROKAR_LIPOPROTEIN"/>
    <property type="match status" value="1"/>
</dbReference>
<evidence type="ECO:0000256" key="1">
    <source>
        <dbReference type="SAM" id="MobiDB-lite"/>
    </source>
</evidence>
<feature type="signal peptide" evidence="2">
    <location>
        <begin position="1"/>
        <end position="23"/>
    </location>
</feature>
<dbReference type="PATRIC" id="fig|656366.3.peg.3082"/>